<feature type="domain" description="Response regulatory" evidence="5">
    <location>
        <begin position="9"/>
        <end position="125"/>
    </location>
</feature>
<evidence type="ECO:0000313" key="6">
    <source>
        <dbReference type="EMBL" id="RVT49733.1"/>
    </source>
</evidence>
<comment type="caution">
    <text evidence="6">The sequence shown here is derived from an EMBL/GenBank/DDBJ whole genome shotgun (WGS) entry which is preliminary data.</text>
</comment>
<dbReference type="PROSITE" id="PS50110">
    <property type="entry name" value="RESPONSE_REGULATORY"/>
    <property type="match status" value="1"/>
</dbReference>
<sequence>MTDDPTALHLLIVDDHPLVRAGLRARLLAERWIAEVVEAGDGAEALEALQDQPPDLMLADLSMPGMNGIELLRRMRELRLDTPVIALSMFNHREYVIAAVRAGARGYVLKDGPLDEIVDAVREVIAGRQYFSRPVADLALGVPDGEPQITDREREVLLLVAHGRSNKEAARELGISVRTVEAHRLSIRRKLGVESSSEFLKLAVAQGWTHL</sequence>
<evidence type="ECO:0000256" key="3">
    <source>
        <dbReference type="PROSITE-ProRule" id="PRU00169"/>
    </source>
</evidence>
<dbReference type="Proteomes" id="UP000288178">
    <property type="component" value="Unassembled WGS sequence"/>
</dbReference>
<dbReference type="Pfam" id="PF00072">
    <property type="entry name" value="Response_reg"/>
    <property type="match status" value="1"/>
</dbReference>
<dbReference type="InterPro" id="IPR058245">
    <property type="entry name" value="NreC/VraR/RcsB-like_REC"/>
</dbReference>
<protein>
    <submittedName>
        <fullName evidence="6">Response regulator transcription factor</fullName>
    </submittedName>
</protein>
<dbReference type="InterPro" id="IPR011006">
    <property type="entry name" value="CheY-like_superfamily"/>
</dbReference>
<dbReference type="SMART" id="SM00421">
    <property type="entry name" value="HTH_LUXR"/>
    <property type="match status" value="1"/>
</dbReference>
<dbReference type="Pfam" id="PF00196">
    <property type="entry name" value="GerE"/>
    <property type="match status" value="1"/>
</dbReference>
<feature type="modified residue" description="4-aspartylphosphate" evidence="3">
    <location>
        <position position="60"/>
    </location>
</feature>
<feature type="domain" description="HTH luxR-type" evidence="4">
    <location>
        <begin position="142"/>
        <end position="207"/>
    </location>
</feature>
<dbReference type="PANTHER" id="PTHR43214">
    <property type="entry name" value="TWO-COMPONENT RESPONSE REGULATOR"/>
    <property type="match status" value="1"/>
</dbReference>
<dbReference type="RefSeq" id="WP_128199905.1">
    <property type="nucleotide sequence ID" value="NZ_SACT01000007.1"/>
</dbReference>
<gene>
    <name evidence="6" type="ORF">ENE75_19020</name>
</gene>
<accession>A0A3S2WSP4</accession>
<dbReference type="InterPro" id="IPR001789">
    <property type="entry name" value="Sig_transdc_resp-reg_receiver"/>
</dbReference>
<dbReference type="SMART" id="SM00448">
    <property type="entry name" value="REC"/>
    <property type="match status" value="1"/>
</dbReference>
<keyword evidence="2" id="KW-0238">DNA-binding</keyword>
<dbReference type="Gene3D" id="1.10.10.10">
    <property type="entry name" value="Winged helix-like DNA-binding domain superfamily/Winged helix DNA-binding domain"/>
    <property type="match status" value="1"/>
</dbReference>
<evidence type="ECO:0000256" key="1">
    <source>
        <dbReference type="ARBA" id="ARBA00022553"/>
    </source>
</evidence>
<dbReference type="PROSITE" id="PS50043">
    <property type="entry name" value="HTH_LUXR_2"/>
    <property type="match status" value="1"/>
</dbReference>
<dbReference type="AlphaFoldDB" id="A0A3S2WSP4"/>
<dbReference type="InterPro" id="IPR039420">
    <property type="entry name" value="WalR-like"/>
</dbReference>
<dbReference type="InterPro" id="IPR016032">
    <property type="entry name" value="Sig_transdc_resp-reg_C-effctor"/>
</dbReference>
<dbReference type="Gene3D" id="3.40.50.2300">
    <property type="match status" value="1"/>
</dbReference>
<dbReference type="PRINTS" id="PR00038">
    <property type="entry name" value="HTHLUXR"/>
</dbReference>
<proteinExistence type="predicted"/>
<dbReference type="InterPro" id="IPR000792">
    <property type="entry name" value="Tscrpt_reg_LuxR_C"/>
</dbReference>
<dbReference type="CDD" id="cd17535">
    <property type="entry name" value="REC_NarL-like"/>
    <property type="match status" value="1"/>
</dbReference>
<evidence type="ECO:0000256" key="2">
    <source>
        <dbReference type="ARBA" id="ARBA00023125"/>
    </source>
</evidence>
<evidence type="ECO:0000259" key="5">
    <source>
        <dbReference type="PROSITE" id="PS50110"/>
    </source>
</evidence>
<dbReference type="GO" id="GO:0006355">
    <property type="term" value="P:regulation of DNA-templated transcription"/>
    <property type="evidence" value="ECO:0007669"/>
    <property type="project" value="InterPro"/>
</dbReference>
<dbReference type="GO" id="GO:0003677">
    <property type="term" value="F:DNA binding"/>
    <property type="evidence" value="ECO:0007669"/>
    <property type="project" value="UniProtKB-KW"/>
</dbReference>
<evidence type="ECO:0000313" key="7">
    <source>
        <dbReference type="Proteomes" id="UP000288178"/>
    </source>
</evidence>
<dbReference type="CDD" id="cd06170">
    <property type="entry name" value="LuxR_C_like"/>
    <property type="match status" value="1"/>
</dbReference>
<keyword evidence="1 3" id="KW-0597">Phosphoprotein</keyword>
<keyword evidence="7" id="KW-1185">Reference proteome</keyword>
<dbReference type="OrthoDB" id="9816469at2"/>
<organism evidence="6 7">
    <name type="scientific">Rubrivivax albus</name>
    <dbReference type="NCBI Taxonomy" id="2499835"/>
    <lineage>
        <taxon>Bacteria</taxon>
        <taxon>Pseudomonadati</taxon>
        <taxon>Pseudomonadota</taxon>
        <taxon>Betaproteobacteria</taxon>
        <taxon>Burkholderiales</taxon>
        <taxon>Sphaerotilaceae</taxon>
        <taxon>Rubrivivax</taxon>
    </lineage>
</organism>
<dbReference type="GO" id="GO:0000160">
    <property type="term" value="P:phosphorelay signal transduction system"/>
    <property type="evidence" value="ECO:0007669"/>
    <property type="project" value="InterPro"/>
</dbReference>
<dbReference type="SUPFAM" id="SSF46894">
    <property type="entry name" value="C-terminal effector domain of the bipartite response regulators"/>
    <property type="match status" value="1"/>
</dbReference>
<reference evidence="6 7" key="1">
    <citation type="submission" date="2019-01" db="EMBL/GenBank/DDBJ databases">
        <authorList>
            <person name="Chen W.-M."/>
        </authorList>
    </citation>
    <scope>NUCLEOTIDE SEQUENCE [LARGE SCALE GENOMIC DNA]</scope>
    <source>
        <strain evidence="6 7">ICH-3</strain>
    </source>
</reference>
<dbReference type="InterPro" id="IPR036388">
    <property type="entry name" value="WH-like_DNA-bd_sf"/>
</dbReference>
<dbReference type="SUPFAM" id="SSF52172">
    <property type="entry name" value="CheY-like"/>
    <property type="match status" value="1"/>
</dbReference>
<dbReference type="PANTHER" id="PTHR43214:SF43">
    <property type="entry name" value="TWO-COMPONENT RESPONSE REGULATOR"/>
    <property type="match status" value="1"/>
</dbReference>
<name>A0A3S2WSP4_9BURK</name>
<evidence type="ECO:0000259" key="4">
    <source>
        <dbReference type="PROSITE" id="PS50043"/>
    </source>
</evidence>
<dbReference type="EMBL" id="SACT01000007">
    <property type="protein sequence ID" value="RVT49733.1"/>
    <property type="molecule type" value="Genomic_DNA"/>
</dbReference>